<dbReference type="OrthoDB" id="7659281at2"/>
<dbReference type="PROSITE" id="PS51257">
    <property type="entry name" value="PROKAR_LIPOPROTEIN"/>
    <property type="match status" value="1"/>
</dbReference>
<comment type="caution">
    <text evidence="1">The sequence shown here is derived from an EMBL/GenBank/DDBJ whole genome shotgun (WGS) entry which is preliminary data.</text>
</comment>
<dbReference type="RefSeq" id="WP_107975134.1">
    <property type="nucleotide sequence ID" value="NZ_BMEZ01000005.1"/>
</dbReference>
<evidence type="ECO:0008006" key="3">
    <source>
        <dbReference type="Google" id="ProtNLM"/>
    </source>
</evidence>
<organism evidence="1 2">
    <name type="scientific">Allosediminivita pacifica</name>
    <dbReference type="NCBI Taxonomy" id="1267769"/>
    <lineage>
        <taxon>Bacteria</taxon>
        <taxon>Pseudomonadati</taxon>
        <taxon>Pseudomonadota</taxon>
        <taxon>Alphaproteobacteria</taxon>
        <taxon>Rhodobacterales</taxon>
        <taxon>Paracoccaceae</taxon>
        <taxon>Allosediminivita</taxon>
    </lineage>
</organism>
<evidence type="ECO:0000313" key="1">
    <source>
        <dbReference type="EMBL" id="PTX50214.1"/>
    </source>
</evidence>
<dbReference type="Proteomes" id="UP000244069">
    <property type="component" value="Unassembled WGS sequence"/>
</dbReference>
<reference evidence="1 2" key="1">
    <citation type="submission" date="2018-04" db="EMBL/GenBank/DDBJ databases">
        <title>Genomic Encyclopedia of Archaeal and Bacterial Type Strains, Phase II (KMG-II): from individual species to whole genera.</title>
        <authorList>
            <person name="Goeker M."/>
        </authorList>
    </citation>
    <scope>NUCLEOTIDE SEQUENCE [LARGE SCALE GENOMIC DNA]</scope>
    <source>
        <strain evidence="1 2">DSM 29329</strain>
    </source>
</reference>
<sequence length="111" mass="11936">MFRALTACTLALVLGGCSLFGGGRTDNTFDGFHFRGNASAPRDARQRFVASVGPVSQSMEGAIEAARYKGVQHCIQYFGTSDIIWEVGPDTPRDALVTEGDRLTFVGTCQD</sequence>
<dbReference type="EMBL" id="QBKN01000005">
    <property type="protein sequence ID" value="PTX50214.1"/>
    <property type="molecule type" value="Genomic_DNA"/>
</dbReference>
<keyword evidence="2" id="KW-1185">Reference proteome</keyword>
<accession>A0A2T6B2C8</accession>
<name>A0A2T6B2C8_9RHOB</name>
<gene>
    <name evidence="1" type="ORF">C8N44_10574</name>
</gene>
<protein>
    <recommendedName>
        <fullName evidence="3">Lipoprotein</fullName>
    </recommendedName>
</protein>
<proteinExistence type="predicted"/>
<dbReference type="AlphaFoldDB" id="A0A2T6B2C8"/>
<evidence type="ECO:0000313" key="2">
    <source>
        <dbReference type="Proteomes" id="UP000244069"/>
    </source>
</evidence>